<feature type="transmembrane region" description="Helical" evidence="5">
    <location>
        <begin position="407"/>
        <end position="425"/>
    </location>
</feature>
<dbReference type="Pfam" id="PF03522">
    <property type="entry name" value="SLC12"/>
    <property type="match status" value="1"/>
</dbReference>
<feature type="domain" description="Amino acid permease/ SLC12A" evidence="6">
    <location>
        <begin position="151"/>
        <end position="312"/>
    </location>
</feature>
<comment type="subcellular location">
    <subcellularLocation>
        <location evidence="1">Membrane</location>
        <topology evidence="1">Multi-pass membrane protein</topology>
    </subcellularLocation>
</comment>
<feature type="transmembrane region" description="Helical" evidence="5">
    <location>
        <begin position="145"/>
        <end position="173"/>
    </location>
</feature>
<dbReference type="GO" id="GO:0016020">
    <property type="term" value="C:membrane"/>
    <property type="evidence" value="ECO:0007669"/>
    <property type="project" value="UniProtKB-SubCell"/>
</dbReference>
<feature type="domain" description="SLC12A transporter C-terminal" evidence="7">
    <location>
        <begin position="686"/>
        <end position="775"/>
    </location>
</feature>
<name>A0A183UHX0_TOXCA</name>
<feature type="transmembrane region" description="Helical" evidence="5">
    <location>
        <begin position="481"/>
        <end position="499"/>
    </location>
</feature>
<evidence type="ECO:0000256" key="4">
    <source>
        <dbReference type="ARBA" id="ARBA00023136"/>
    </source>
</evidence>
<evidence type="ECO:0000313" key="9">
    <source>
        <dbReference type="Proteomes" id="UP000050794"/>
    </source>
</evidence>
<evidence type="ECO:0000256" key="5">
    <source>
        <dbReference type="SAM" id="Phobius"/>
    </source>
</evidence>
<feature type="transmembrane region" description="Helical" evidence="5">
    <location>
        <begin position="222"/>
        <end position="246"/>
    </location>
</feature>
<gene>
    <name evidence="8" type="ORF">TCNE_LOCUS8090</name>
</gene>
<dbReference type="AlphaFoldDB" id="A0A183UHX0"/>
<evidence type="ECO:0000256" key="1">
    <source>
        <dbReference type="ARBA" id="ARBA00004141"/>
    </source>
</evidence>
<dbReference type="GO" id="GO:0055075">
    <property type="term" value="P:potassium ion homeostasis"/>
    <property type="evidence" value="ECO:0007669"/>
    <property type="project" value="TreeGrafter"/>
</dbReference>
<evidence type="ECO:0000256" key="3">
    <source>
        <dbReference type="ARBA" id="ARBA00022989"/>
    </source>
</evidence>
<protein>
    <submittedName>
        <fullName evidence="10">Solute carrier family 12 member 9</fullName>
    </submittedName>
</protein>
<organism evidence="9 10">
    <name type="scientific">Toxocara canis</name>
    <name type="common">Canine roundworm</name>
    <dbReference type="NCBI Taxonomy" id="6265"/>
    <lineage>
        <taxon>Eukaryota</taxon>
        <taxon>Metazoa</taxon>
        <taxon>Ecdysozoa</taxon>
        <taxon>Nematoda</taxon>
        <taxon>Chromadorea</taxon>
        <taxon>Rhabditida</taxon>
        <taxon>Spirurina</taxon>
        <taxon>Ascaridomorpha</taxon>
        <taxon>Ascaridoidea</taxon>
        <taxon>Toxocaridae</taxon>
        <taxon>Toxocara</taxon>
    </lineage>
</organism>
<keyword evidence="3 5" id="KW-1133">Transmembrane helix</keyword>
<dbReference type="GO" id="GO:0006884">
    <property type="term" value="P:cell volume homeostasis"/>
    <property type="evidence" value="ECO:0007669"/>
    <property type="project" value="TreeGrafter"/>
</dbReference>
<feature type="domain" description="Amino acid permease/ SLC12A" evidence="6">
    <location>
        <begin position="377"/>
        <end position="675"/>
    </location>
</feature>
<reference evidence="8 9" key="2">
    <citation type="submission" date="2018-11" db="EMBL/GenBank/DDBJ databases">
        <authorList>
            <consortium name="Pathogen Informatics"/>
        </authorList>
    </citation>
    <scope>NUCLEOTIDE SEQUENCE [LARGE SCALE GENOMIC DNA]</scope>
</reference>
<accession>A0A183UHX0</accession>
<feature type="transmembrane region" description="Helical" evidence="5">
    <location>
        <begin position="295"/>
        <end position="316"/>
    </location>
</feature>
<feature type="transmembrane region" description="Helical" evidence="5">
    <location>
        <begin position="535"/>
        <end position="553"/>
    </location>
</feature>
<feature type="transmembrane region" description="Helical" evidence="5">
    <location>
        <begin position="328"/>
        <end position="345"/>
    </location>
</feature>
<keyword evidence="2 5" id="KW-0812">Transmembrane</keyword>
<evidence type="ECO:0000313" key="8">
    <source>
        <dbReference type="EMBL" id="VDM39411.1"/>
    </source>
</evidence>
<dbReference type="WBParaSite" id="TCNE_0000809001-mRNA-1">
    <property type="protein sequence ID" value="TCNE_0000809001-mRNA-1"/>
    <property type="gene ID" value="TCNE_0000809001"/>
</dbReference>
<keyword evidence="9" id="KW-1185">Reference proteome</keyword>
<dbReference type="Gene3D" id="1.20.1740.10">
    <property type="entry name" value="Amino acid/polyamine transporter I"/>
    <property type="match status" value="1"/>
</dbReference>
<dbReference type="GO" id="GO:0055064">
    <property type="term" value="P:chloride ion homeostasis"/>
    <property type="evidence" value="ECO:0007669"/>
    <property type="project" value="TreeGrafter"/>
</dbReference>
<dbReference type="EMBL" id="UYWY01019821">
    <property type="protein sequence ID" value="VDM39411.1"/>
    <property type="molecule type" value="Genomic_DNA"/>
</dbReference>
<keyword evidence="4 5" id="KW-0472">Membrane</keyword>
<dbReference type="PANTHER" id="PTHR11827:SF72">
    <property type="entry name" value="GH08340P"/>
    <property type="match status" value="1"/>
</dbReference>
<proteinExistence type="predicted"/>
<evidence type="ECO:0000313" key="10">
    <source>
        <dbReference type="WBParaSite" id="TCNE_0000809001-mRNA-1"/>
    </source>
</evidence>
<sequence length="1035" mass="113609">MDDRHQIRNDSVAATSYGGIGELETTVGVSNVVAAQPSTSNGVVGGSGKPDKAPLILDNAAVQGLFFAKSAWEGRDGFLEIIELGDSASTEDEMIETGIPKRVRSDGDLMSSSTSSYMGTDPPYHPSVELSGVSRPNGLSTVSGVFAPVALSMFSVLLFLRMGFVVGQLGFLLTVGQLVLAYAIVMLTVLSLCAISSNGAIEGGGVYYMISRSLGPEFGGAIGVLFFTANVFSCALYVSGFTEALLNNLGEGSKFVRLTACVPSSASWKFLCCVLVSIVLLILCLLGAGLFAKTALVTFIVISVCYFTYVLSIVIVEPFAVPIPKTNEIAYLVPLLLFYLFFKIVGDYSHKPRFKVPSNASDPESPKIADFNQTLTANYTGFRLSTLADNMMPKYTYDYTTSKPTDFAIMFAIIFSGVTGLMAGANMSGELARPSISIPRGTVQAVIATLIVYILTAFLTAGSCSRYLLHSDYSEMMNVNISPWFILVGIFSTTFFSSMSNMIGSSRVLNRVAHDKLFGFLLHPAKIEFASGNPVVSVIIAWICVVLVLLIGAMNRIAKLTSIFFLLSYMGVNVACLALELTSAPNFRPTFKYFSWHTCALGVISTVAMMLVIDAAMSAIAVIVLMFLIMILHYQAPAGSWGSISQALIYHQVRKYLLLLDVRKEHVKYWRPQVLLLVSRPASSCPLMDFVNDLKKSGLYVIGHVRQGSVDEDPSGLDPLQQVFPYWLSLVDYLKLKAFVELTVSKSIREGCQQLMRLSGLGAMKPNIVVISFHEKTPTETTLVETCLLKDLRFSRIDRAEVVEYFTAADYMPRELNGSCERLSNEEYVHILNDVLHINKNLCVARHFHRLDKESLRTWNGQKKFIDVWPVYMQKPGETGLGWGNSSLFLLQLACILSMSSRWRSHTILRVFICVNSLQDMHRRERQLKQMLAQLRIDARSLVMPWDHVVCHLGDNSPNAPPRESVDLPLPYLTAMNDLIKKNSGDAAICLLNLPTPPADASQSERYLNVIRSLTDGLPPTLLVHGLSSVISTAL</sequence>
<evidence type="ECO:0000256" key="2">
    <source>
        <dbReference type="ARBA" id="ARBA00022692"/>
    </source>
</evidence>
<dbReference type="InterPro" id="IPR004841">
    <property type="entry name" value="AA-permease/SLC12A_dom"/>
</dbReference>
<dbReference type="Pfam" id="PF00324">
    <property type="entry name" value="AA_permease"/>
    <property type="match status" value="2"/>
</dbReference>
<reference evidence="10" key="1">
    <citation type="submission" date="2016-06" db="UniProtKB">
        <authorList>
            <consortium name="WormBaseParasite"/>
        </authorList>
    </citation>
    <scope>IDENTIFICATION</scope>
</reference>
<dbReference type="Proteomes" id="UP000050794">
    <property type="component" value="Unassembled WGS sequence"/>
</dbReference>
<dbReference type="InterPro" id="IPR018491">
    <property type="entry name" value="SLC12_C"/>
</dbReference>
<feature type="transmembrane region" description="Helical" evidence="5">
    <location>
        <begin position="593"/>
        <end position="612"/>
    </location>
</feature>
<feature type="transmembrane region" description="Helical" evidence="5">
    <location>
        <begin position="560"/>
        <end position="581"/>
    </location>
</feature>
<evidence type="ECO:0000259" key="7">
    <source>
        <dbReference type="Pfam" id="PF03522"/>
    </source>
</evidence>
<feature type="transmembrane region" description="Helical" evidence="5">
    <location>
        <begin position="619"/>
        <end position="636"/>
    </location>
</feature>
<dbReference type="PANTHER" id="PTHR11827">
    <property type="entry name" value="SOLUTE CARRIER FAMILY 12, CATION COTRANSPORTERS"/>
    <property type="match status" value="1"/>
</dbReference>
<feature type="transmembrane region" description="Helical" evidence="5">
    <location>
        <begin position="179"/>
        <end position="201"/>
    </location>
</feature>
<feature type="transmembrane region" description="Helical" evidence="5">
    <location>
        <begin position="445"/>
        <end position="469"/>
    </location>
</feature>
<dbReference type="InterPro" id="IPR004842">
    <property type="entry name" value="SLC12A_fam"/>
</dbReference>
<dbReference type="GO" id="GO:0015379">
    <property type="term" value="F:potassium:chloride symporter activity"/>
    <property type="evidence" value="ECO:0007669"/>
    <property type="project" value="TreeGrafter"/>
</dbReference>
<evidence type="ECO:0000259" key="6">
    <source>
        <dbReference type="Pfam" id="PF00324"/>
    </source>
</evidence>
<feature type="transmembrane region" description="Helical" evidence="5">
    <location>
        <begin position="266"/>
        <end position="288"/>
    </location>
</feature>